<keyword evidence="1" id="KW-0732">Signal</keyword>
<name>I4AP07_BERLS</name>
<proteinExistence type="predicted"/>
<protein>
    <submittedName>
        <fullName evidence="2">Uncharacterized protein</fullName>
    </submittedName>
</protein>
<sequence length="265" mass="31035" precursor="true">MKFICIVLLLFLKITINVNAQDTICYEEVYRHKSIKGNFGFDIVADYKKNWLYKLSSTTDSCSITLYKKSDTLSKSFSCKSAAFNMRLGILRNGGCFLTSYLDHRDNTDGKCTITLLDSNLVTTDSFNIKVQNYNPEKYYFLMYLNQKDDTVIIKNAIYGGAVYFFFTKKKLLMKRYSYSPDYYDFSRDSVAHSKNYYSFSDINDGIKYDSDYKIERFENINEISKKDDVYIINEYTFFIENGLVTQLKNGDIVFYKFCESVEDE</sequence>
<evidence type="ECO:0000313" key="2">
    <source>
        <dbReference type="EMBL" id="AFM05692.1"/>
    </source>
</evidence>
<dbReference type="HOGENOM" id="CLU_1048693_0_0_10"/>
<dbReference type="EMBL" id="CP003345">
    <property type="protein sequence ID" value="AFM05692.1"/>
    <property type="molecule type" value="Genomic_DNA"/>
</dbReference>
<feature type="chain" id="PRO_5003686141" evidence="1">
    <location>
        <begin position="21"/>
        <end position="265"/>
    </location>
</feature>
<gene>
    <name evidence="2" type="ordered locus">Fleli_3368</name>
</gene>
<dbReference type="Proteomes" id="UP000006054">
    <property type="component" value="Chromosome"/>
</dbReference>
<evidence type="ECO:0000256" key="1">
    <source>
        <dbReference type="SAM" id="SignalP"/>
    </source>
</evidence>
<accession>I4AP07</accession>
<evidence type="ECO:0000313" key="3">
    <source>
        <dbReference type="Proteomes" id="UP000006054"/>
    </source>
</evidence>
<organism evidence="2 3">
    <name type="scientific">Bernardetia litoralis (strain ATCC 23117 / DSM 6794 / NBRC 15988 / NCIMB 1366 / Fx l1 / Sio-4)</name>
    <name type="common">Flexibacter litoralis</name>
    <dbReference type="NCBI Taxonomy" id="880071"/>
    <lineage>
        <taxon>Bacteria</taxon>
        <taxon>Pseudomonadati</taxon>
        <taxon>Bacteroidota</taxon>
        <taxon>Cytophagia</taxon>
        <taxon>Cytophagales</taxon>
        <taxon>Bernardetiaceae</taxon>
        <taxon>Bernardetia</taxon>
    </lineage>
</organism>
<reference evidence="3" key="1">
    <citation type="submission" date="2012-06" db="EMBL/GenBank/DDBJ databases">
        <title>The complete genome of Flexibacter litoralis DSM 6794.</title>
        <authorList>
            <person name="Lucas S."/>
            <person name="Copeland A."/>
            <person name="Lapidus A."/>
            <person name="Glavina del Rio T."/>
            <person name="Dalin E."/>
            <person name="Tice H."/>
            <person name="Bruce D."/>
            <person name="Goodwin L."/>
            <person name="Pitluck S."/>
            <person name="Peters L."/>
            <person name="Ovchinnikova G."/>
            <person name="Lu M."/>
            <person name="Kyrpides N."/>
            <person name="Mavromatis K."/>
            <person name="Ivanova N."/>
            <person name="Brettin T."/>
            <person name="Detter J.C."/>
            <person name="Han C."/>
            <person name="Larimer F."/>
            <person name="Land M."/>
            <person name="Hauser L."/>
            <person name="Markowitz V."/>
            <person name="Cheng J.-F."/>
            <person name="Hugenholtz P."/>
            <person name="Woyke T."/>
            <person name="Wu D."/>
            <person name="Spring S."/>
            <person name="Lang E."/>
            <person name="Kopitz M."/>
            <person name="Brambilla E."/>
            <person name="Klenk H.-P."/>
            <person name="Eisen J.A."/>
        </authorList>
    </citation>
    <scope>NUCLEOTIDE SEQUENCE [LARGE SCALE GENOMIC DNA]</scope>
    <source>
        <strain evidence="3">ATCC 23117 / DSM 6794 / NBRC 15988 / NCIMB 1366 / Sio-4</strain>
    </source>
</reference>
<dbReference type="AlphaFoldDB" id="I4AP07"/>
<dbReference type="KEGG" id="fli:Fleli_3368"/>
<feature type="signal peptide" evidence="1">
    <location>
        <begin position="1"/>
        <end position="20"/>
    </location>
</feature>
<keyword evidence="3" id="KW-1185">Reference proteome</keyword>